<keyword evidence="3" id="KW-1185">Reference proteome</keyword>
<evidence type="ECO:0000256" key="1">
    <source>
        <dbReference type="SAM" id="MobiDB-lite"/>
    </source>
</evidence>
<proteinExistence type="predicted"/>
<dbReference type="AlphaFoldDB" id="A0A139ACH1"/>
<dbReference type="InterPro" id="IPR006461">
    <property type="entry name" value="PLAC_motif_containing"/>
</dbReference>
<evidence type="ECO:0000313" key="2">
    <source>
        <dbReference type="EMBL" id="KXS14512.1"/>
    </source>
</evidence>
<dbReference type="OrthoDB" id="1045822at2759"/>
<protein>
    <submittedName>
        <fullName evidence="2">PLAC8-domain-containing protein</fullName>
    </submittedName>
</protein>
<dbReference type="EMBL" id="KQ965768">
    <property type="protein sequence ID" value="KXS14512.1"/>
    <property type="molecule type" value="Genomic_DNA"/>
</dbReference>
<dbReference type="NCBIfam" id="TIGR01571">
    <property type="entry name" value="A_thal_Cys_rich"/>
    <property type="match status" value="1"/>
</dbReference>
<feature type="region of interest" description="Disordered" evidence="1">
    <location>
        <begin position="297"/>
        <end position="326"/>
    </location>
</feature>
<sequence length="326" mass="35890">MDLRLGRHLDGRALLHVRGARRVRRGLHGCRRRVPGMDIVRGCVGDSVCGAEGKEQGRIWSDGDGSWRRCVCRGAWADNRRSFRLPILSGTPYGIKRRLCPYSSPTRGTSSFFPFPFFQLLTNLPSTTHNSFAPPPLHTHIHHTLQGEKGWDRDLFSCFDDPALCLVAWFVPCVTHGQIMEEDGQGTCLESGVIFGILGMLGLSPCLACFRRRRVREKRGIPGDNMTDFCTVCWCHPCAALQELNEVTKYPVAESLSSHSFIQFTVTPPSPLPPPSPVTAGPSHDSPVYSAPPVYAYAAPHQPQPKSSAPPPLPTDLPGYVPRGGK</sequence>
<dbReference type="PANTHER" id="PTHR15907">
    <property type="entry name" value="DUF614 FAMILY PROTEIN-RELATED"/>
    <property type="match status" value="1"/>
</dbReference>
<dbReference type="Proteomes" id="UP000070544">
    <property type="component" value="Unassembled WGS sequence"/>
</dbReference>
<evidence type="ECO:0000313" key="3">
    <source>
        <dbReference type="Proteomes" id="UP000070544"/>
    </source>
</evidence>
<accession>A0A139ACH1</accession>
<dbReference type="Pfam" id="PF04749">
    <property type="entry name" value="PLAC8"/>
    <property type="match status" value="1"/>
</dbReference>
<organism evidence="2 3">
    <name type="scientific">Gonapodya prolifera (strain JEL478)</name>
    <name type="common">Monoblepharis prolifera</name>
    <dbReference type="NCBI Taxonomy" id="1344416"/>
    <lineage>
        <taxon>Eukaryota</taxon>
        <taxon>Fungi</taxon>
        <taxon>Fungi incertae sedis</taxon>
        <taxon>Chytridiomycota</taxon>
        <taxon>Chytridiomycota incertae sedis</taxon>
        <taxon>Monoblepharidomycetes</taxon>
        <taxon>Monoblepharidales</taxon>
        <taxon>Gonapodyaceae</taxon>
        <taxon>Gonapodya</taxon>
    </lineage>
</organism>
<gene>
    <name evidence="2" type="ORF">M427DRAFT_338199</name>
</gene>
<reference evidence="2 3" key="1">
    <citation type="journal article" date="2015" name="Genome Biol. Evol.">
        <title>Phylogenomic analyses indicate that early fungi evolved digesting cell walls of algal ancestors of land plants.</title>
        <authorList>
            <person name="Chang Y."/>
            <person name="Wang S."/>
            <person name="Sekimoto S."/>
            <person name="Aerts A.L."/>
            <person name="Choi C."/>
            <person name="Clum A."/>
            <person name="LaButti K.M."/>
            <person name="Lindquist E.A."/>
            <person name="Yee Ngan C."/>
            <person name="Ohm R.A."/>
            <person name="Salamov A.A."/>
            <person name="Grigoriev I.V."/>
            <person name="Spatafora J.W."/>
            <person name="Berbee M.L."/>
        </authorList>
    </citation>
    <scope>NUCLEOTIDE SEQUENCE [LARGE SCALE GENOMIC DNA]</scope>
    <source>
        <strain evidence="2 3">JEL478</strain>
    </source>
</reference>
<feature type="compositionally biased region" description="Low complexity" evidence="1">
    <location>
        <begin position="297"/>
        <end position="307"/>
    </location>
</feature>
<name>A0A139ACH1_GONPJ</name>